<accession>A0A7S1FAS9</accession>
<name>A0A7S1FAS9_NOCSC</name>
<proteinExistence type="predicted"/>
<sequence length="128" mass="14502">MVYVLPMPLCDADFPFHRMDCSLDEQPVYRKWIDPVGVWTQSPQIPGLNDALNDAGLAVYISKAEQWCESTGAAFLEEVLEEIHAICEFLELDKVSRFTLYMALNKQIFLARPNALQHIESASTSLSH</sequence>
<reference evidence="1" key="1">
    <citation type="submission" date="2021-01" db="EMBL/GenBank/DDBJ databases">
        <authorList>
            <person name="Corre E."/>
            <person name="Pelletier E."/>
            <person name="Niang G."/>
            <person name="Scheremetjew M."/>
            <person name="Finn R."/>
            <person name="Kale V."/>
            <person name="Holt S."/>
            <person name="Cochrane G."/>
            <person name="Meng A."/>
            <person name="Brown T."/>
            <person name="Cohen L."/>
        </authorList>
    </citation>
    <scope>NUCLEOTIDE SEQUENCE</scope>
</reference>
<protein>
    <submittedName>
        <fullName evidence="1">Uncharacterized protein</fullName>
    </submittedName>
</protein>
<dbReference type="AlphaFoldDB" id="A0A7S1FAS9"/>
<organism evidence="1">
    <name type="scientific">Noctiluca scintillans</name>
    <name type="common">Sea sparkle</name>
    <name type="synonym">Red tide dinoflagellate</name>
    <dbReference type="NCBI Taxonomy" id="2966"/>
    <lineage>
        <taxon>Eukaryota</taxon>
        <taxon>Sar</taxon>
        <taxon>Alveolata</taxon>
        <taxon>Dinophyceae</taxon>
        <taxon>Noctilucales</taxon>
        <taxon>Noctilucaceae</taxon>
        <taxon>Noctiluca</taxon>
    </lineage>
</organism>
<gene>
    <name evidence="1" type="ORF">NSCI0253_LOCUS28412</name>
</gene>
<dbReference type="EMBL" id="HBFQ01040092">
    <property type="protein sequence ID" value="CAD8854061.1"/>
    <property type="molecule type" value="Transcribed_RNA"/>
</dbReference>
<evidence type="ECO:0000313" key="1">
    <source>
        <dbReference type="EMBL" id="CAD8854061.1"/>
    </source>
</evidence>